<evidence type="ECO:0000313" key="3">
    <source>
        <dbReference type="Proteomes" id="UP000798808"/>
    </source>
</evidence>
<dbReference type="InterPro" id="IPR002126">
    <property type="entry name" value="Cadherin-like_dom"/>
</dbReference>
<dbReference type="Pfam" id="PF18887">
    <property type="entry name" value="MBG_3"/>
    <property type="match status" value="6"/>
</dbReference>
<dbReference type="NCBIfam" id="TIGR04131">
    <property type="entry name" value="Bac_Flav_CTERM"/>
    <property type="match status" value="1"/>
</dbReference>
<comment type="caution">
    <text evidence="2">The sequence shown here is derived from an EMBL/GenBank/DDBJ whole genome shotgun (WGS) entry which is preliminary data.</text>
</comment>
<feature type="non-terminal residue" evidence="2">
    <location>
        <position position="1"/>
    </location>
</feature>
<dbReference type="Proteomes" id="UP000798808">
    <property type="component" value="Unassembled WGS sequence"/>
</dbReference>
<feature type="domain" description="Cadherin" evidence="1">
    <location>
        <begin position="787"/>
        <end position="909"/>
    </location>
</feature>
<protein>
    <submittedName>
        <fullName evidence="2">T9SS type B sorting domain-containing protein</fullName>
    </submittedName>
</protein>
<reference evidence="2 3" key="1">
    <citation type="submission" date="2019-02" db="EMBL/GenBank/DDBJ databases">
        <authorList>
            <person name="Goldberg S.R."/>
            <person name="Haltli B.A."/>
            <person name="Correa H."/>
            <person name="Russell K.G."/>
        </authorList>
    </citation>
    <scope>NUCLEOTIDE SEQUENCE [LARGE SCALE GENOMIC DNA]</scope>
    <source>
        <strain evidence="2 3">JCM 16186</strain>
    </source>
</reference>
<evidence type="ECO:0000313" key="2">
    <source>
        <dbReference type="EMBL" id="MTI25833.1"/>
    </source>
</evidence>
<dbReference type="Pfam" id="PF13585">
    <property type="entry name" value="CHU_C"/>
    <property type="match status" value="1"/>
</dbReference>
<keyword evidence="3" id="KW-1185">Reference proteome</keyword>
<proteinExistence type="predicted"/>
<gene>
    <name evidence="2" type="ORF">E1163_12835</name>
</gene>
<dbReference type="InterPro" id="IPR043772">
    <property type="entry name" value="MBG_3"/>
</dbReference>
<sequence>TATTTPSGLTVDFTYDGSGTPPSEVGTYALEATINDPNYTGSASGTFEITKSPATVTLGTTSVVYNGSGQSATATTTPSGLDLIFTYNGSTILPVNAGTYALEVTVDDANYQGSASGTFEITKAAATVTLGTTSVVYSGSPQSATATTTPTGLTVDFTYDGSTTPPTNAGTYALEATINDTNYEGSASGTFEITKASATVTFNSLSAVFDGTPKSASATTSPSGLSLAYTYNGSATPPTNAGSYTVVATVNNPNYTGSATDVFVIQKATATITFGSLAFVYDGTAKNATATTTPSGLTVTFTYDGSASAPVNAGSYSVLATVNTPNYTGSATGTLTISKATATVSISNLNQNYDGSPKPVTVTTIPSGLTTIITYNGSTTAPTAAGSYSVQATINETNYTGSASGTLKINAPPTTSGILDVNVNEDAANFVINLMQAFDDAEDDDNSLIYTIQSNSNPSLFSNIFINSSKRLVIDFAADKYGDADIVIRVTDTGGLWVEDQFHVNIASVQDNPKITTTPITGILQGESYLYEPVATDADEADVLTYTNVFKPSWLTFTDKGGGSGELSGIAAVSDIGDHFVSLEVSDDKGNKDTQNFTITVAASNEQPVFTSTPVTAVAEDASYTYNITTTDPDNNNRTITAPTLPTWLTLTDNGNGTATLQGTPANANVGSHAVLLRVTDIFGISSDQSFSIAVSNTNDAPEFTSPPVLSARQSVTYTYNISTSDVDAGDSRSIVSTTALPAWLSLTDNGNGSATLTGVHPVNETNNLTYPINLKVQDTGGASDTQSFTITVQYENNPPTLDPIADLGPLSEDAGAVTVPLSGITAGTGESQQLTITATSDNTDLINNFTINYTSPEPTGSIVFQPVADAYGTATVTVTVKDNGATVKNSTERTFMVTVNPINDKPVFTSSVSDIRVVGGEEYIYNITTNDVDEGDVLTITGDIEAPWLSLSDAGDGTAVLSGTVPADATGDFLVVLTVTDGLGEFSTQSYTIGINQLPQVGDIALTINEDEGYSFSVSDFSAGYQDADGDNINKIRIESVPSLVGSFEWKGEPLTPGDEVQVTGGTISGFIYTGPKDQSGQTSFNWSAYDGFGWSQQQARLTINIVSVNDAPFLTNADDTLYYSQGDPARMITETLIINDVDNADIAGATIRIETGYVNGEDELLYDNTLNPNITGSFDAAQGVLTLTGIDKRSVYEDALANVQYRNTVLGVTDVLNKSVSVTVTDGVETSNKVIRQIKIAEVLPDVKIFNAFTPNDDGSNDTWYFDNLSFYSVIKISVFDEKGLRVYSCSTSDCEWDGTYNGKPLAAGPYFYTIDLNNGKRQYKGTVTIFK</sequence>
<evidence type="ECO:0000259" key="1">
    <source>
        <dbReference type="PROSITE" id="PS50268"/>
    </source>
</evidence>
<dbReference type="InterPro" id="IPR026341">
    <property type="entry name" value="T9SS_type_B"/>
</dbReference>
<dbReference type="Gene3D" id="2.60.40.10">
    <property type="entry name" value="Immunoglobulins"/>
    <property type="match status" value="4"/>
</dbReference>
<name>A0ABW9RRB6_9BACT</name>
<dbReference type="SMART" id="SM00736">
    <property type="entry name" value="CADG"/>
    <property type="match status" value="3"/>
</dbReference>
<dbReference type="RefSeq" id="WP_155172349.1">
    <property type="nucleotide sequence ID" value="NZ_SMLW01000544.1"/>
</dbReference>
<dbReference type="SUPFAM" id="SSF49313">
    <property type="entry name" value="Cadherin-like"/>
    <property type="match status" value="4"/>
</dbReference>
<dbReference type="Pfam" id="PF05345">
    <property type="entry name" value="He_PIG"/>
    <property type="match status" value="4"/>
</dbReference>
<dbReference type="InterPro" id="IPR015919">
    <property type="entry name" value="Cadherin-like_sf"/>
</dbReference>
<dbReference type="InterPro" id="IPR013783">
    <property type="entry name" value="Ig-like_fold"/>
</dbReference>
<organism evidence="2 3">
    <name type="scientific">Fulvivirga kasyanovii</name>
    <dbReference type="NCBI Taxonomy" id="396812"/>
    <lineage>
        <taxon>Bacteria</taxon>
        <taxon>Pseudomonadati</taxon>
        <taxon>Bacteroidota</taxon>
        <taxon>Cytophagia</taxon>
        <taxon>Cytophagales</taxon>
        <taxon>Fulvivirgaceae</taxon>
        <taxon>Fulvivirga</taxon>
    </lineage>
</organism>
<dbReference type="PROSITE" id="PS50268">
    <property type="entry name" value="CADHERIN_2"/>
    <property type="match status" value="1"/>
</dbReference>
<accession>A0ABW9RRB6</accession>
<dbReference type="InterPro" id="IPR006644">
    <property type="entry name" value="Cadg"/>
</dbReference>
<dbReference type="EMBL" id="SMLW01000544">
    <property type="protein sequence ID" value="MTI25833.1"/>
    <property type="molecule type" value="Genomic_DNA"/>
</dbReference>